<dbReference type="GO" id="GO:0002250">
    <property type="term" value="P:adaptive immune response"/>
    <property type="evidence" value="ECO:0007669"/>
    <property type="project" value="UniProtKB-KW"/>
</dbReference>
<dbReference type="InterPro" id="IPR013783">
    <property type="entry name" value="Ig-like_fold"/>
</dbReference>
<evidence type="ECO:0000313" key="9">
    <source>
        <dbReference type="Ensembl" id="ENSGGOP00000046197.1"/>
    </source>
</evidence>
<dbReference type="PANTHER" id="PTHR19343:SF13">
    <property type="entry name" value="T CELL RECEPTOR ALPHA VARIABLE 21"/>
    <property type="match status" value="1"/>
</dbReference>
<dbReference type="InterPro" id="IPR036179">
    <property type="entry name" value="Ig-like_dom_sf"/>
</dbReference>
<dbReference type="PROSITE" id="PS50835">
    <property type="entry name" value="IG_LIKE"/>
    <property type="match status" value="1"/>
</dbReference>
<dbReference type="InterPro" id="IPR051006">
    <property type="entry name" value="TCR_variable_domain"/>
</dbReference>
<dbReference type="OMA" id="QGPEFLF"/>
<evidence type="ECO:0000256" key="3">
    <source>
        <dbReference type="ARBA" id="ARBA00023130"/>
    </source>
</evidence>
<dbReference type="Proteomes" id="UP000001519">
    <property type="component" value="Chromosome 14"/>
</dbReference>
<dbReference type="SMART" id="SM00409">
    <property type="entry name" value="IG"/>
    <property type="match status" value="1"/>
</dbReference>
<dbReference type="InParanoid" id="A0A2I2ZGI9"/>
<dbReference type="Pfam" id="PF07686">
    <property type="entry name" value="V-set"/>
    <property type="match status" value="1"/>
</dbReference>
<dbReference type="GO" id="GO:0042101">
    <property type="term" value="C:T cell receptor complex"/>
    <property type="evidence" value="ECO:0007669"/>
    <property type="project" value="UniProtKB-KW"/>
</dbReference>
<evidence type="ECO:0000256" key="6">
    <source>
        <dbReference type="ARBA" id="ARBA00038651"/>
    </source>
</evidence>
<dbReference type="GeneTree" id="ENSGT00940000160183"/>
<reference evidence="10" key="1">
    <citation type="submission" date="2011-05" db="EMBL/GenBank/DDBJ databases">
        <title>Insights into the evolution of the great apes provided by the gorilla genome.</title>
        <authorList>
            <person name="Scally A."/>
        </authorList>
    </citation>
    <scope>NUCLEOTIDE SEQUENCE [LARGE SCALE GENOMIC DNA]</scope>
</reference>
<keyword evidence="7" id="KW-1279">T cell receptor</keyword>
<name>A0A2I2ZGI9_GORGO</name>
<dbReference type="CDD" id="cd04983">
    <property type="entry name" value="IgV_TCR_alpha"/>
    <property type="match status" value="1"/>
</dbReference>
<keyword evidence="5" id="KW-0393">Immunoglobulin domain</keyword>
<sequence>EDQVTQSPEALRLQEGESSSLNCSYTVSGLRGLFWYRQDPGKGPEFLFTLYSAGEEKEKERLKATLTKKESFLHITAPKPEDSATYLCAVQAQCSPGTCNLYQNPAAGDLK</sequence>
<dbReference type="Ensembl" id="ENSGGOT00000058065.1">
    <property type="protein sequence ID" value="ENSGGOP00000046197.1"/>
    <property type="gene ID" value="ENSGGOG00000037698.1"/>
</dbReference>
<dbReference type="Bgee" id="ENSGGOG00000037698">
    <property type="expression patterns" value="Expressed in heart and 1 other cell type or tissue"/>
</dbReference>
<reference evidence="9" key="3">
    <citation type="submission" date="2025-08" db="UniProtKB">
        <authorList>
            <consortium name="Ensembl"/>
        </authorList>
    </citation>
    <scope>IDENTIFICATION</scope>
</reference>
<dbReference type="FunCoup" id="A0A2I2ZGI9">
    <property type="interactions" value="188"/>
</dbReference>
<dbReference type="Gene3D" id="2.60.40.10">
    <property type="entry name" value="Immunoglobulins"/>
    <property type="match status" value="1"/>
</dbReference>
<comment type="subunit">
    <text evidence="6">Alpha-beta TR is a heterodimer composed of an alpha and beta chain; disulfide-linked. The alpha-beta TR is associated with the transmembrane signaling CD3 coreceptor proteins to form the TR-CD3 (TcR or TCR). The assembly of alpha-beta TR heterodimers with CD3 occurs in the endoplasmic reticulum where a single alpha-beta TR heterodimer associates with one CD3D-CD3E heterodimer, one CD3G-CD3E heterodimer and one CD247 homodimer forming a stable octameric structure. CD3D-CD3E and CD3G-CD3E heterodimers preferentially associate with TR alpha and TR beta chains, respectively. The association of the CD247 homodimer is the last step of TcR assembly in the endoplasmic reticulum and is required for transport to the cell surface.</text>
</comment>
<accession>A0A2I2ZGI9</accession>
<evidence type="ECO:0000256" key="4">
    <source>
        <dbReference type="ARBA" id="ARBA00023170"/>
    </source>
</evidence>
<reference evidence="9" key="4">
    <citation type="submission" date="2025-09" db="UniProtKB">
        <authorList>
            <consortium name="Ensembl"/>
        </authorList>
    </citation>
    <scope>IDENTIFICATION</scope>
</reference>
<keyword evidence="1" id="KW-0732">Signal</keyword>
<dbReference type="InterPro" id="IPR007110">
    <property type="entry name" value="Ig-like_dom"/>
</dbReference>
<evidence type="ECO:0000256" key="7">
    <source>
        <dbReference type="ARBA" id="ARBA00043266"/>
    </source>
</evidence>
<keyword evidence="3" id="KW-1064">Adaptive immunity</keyword>
<reference evidence="9 10" key="2">
    <citation type="journal article" date="2012" name="Nature">
        <title>Insights into hominid evolution from the gorilla genome sequence.</title>
        <authorList>
            <person name="Scally A."/>
            <person name="Dutheil J.Y."/>
            <person name="Hillier L.W."/>
            <person name="Jordan G.E."/>
            <person name="Goodhead I."/>
            <person name="Herrero J."/>
            <person name="Hobolth A."/>
            <person name="Lappalainen T."/>
            <person name="Mailund T."/>
            <person name="Marques-Bonet T."/>
            <person name="McCarthy S."/>
            <person name="Montgomery S.H."/>
            <person name="Schwalie P.C."/>
            <person name="Tang Y.A."/>
            <person name="Ward M.C."/>
            <person name="Xue Y."/>
            <person name="Yngvadottir B."/>
            <person name="Alkan C."/>
            <person name="Andersen L.N."/>
            <person name="Ayub Q."/>
            <person name="Ball E.V."/>
            <person name="Beal K."/>
            <person name="Bradley B.J."/>
            <person name="Chen Y."/>
            <person name="Clee C.M."/>
            <person name="Fitzgerald S."/>
            <person name="Graves T.A."/>
            <person name="Gu Y."/>
            <person name="Heath P."/>
            <person name="Heger A."/>
            <person name="Karakoc E."/>
            <person name="Kolb-Kokocinski A."/>
            <person name="Laird G.K."/>
            <person name="Lunter G."/>
            <person name="Meader S."/>
            <person name="Mort M."/>
            <person name="Mullikin J.C."/>
            <person name="Munch K."/>
            <person name="O'Connor T.D."/>
            <person name="Phillips A.D."/>
            <person name="Prado-Martinez J."/>
            <person name="Rogers A.S."/>
            <person name="Sajjadian S."/>
            <person name="Schmidt D."/>
            <person name="Shaw K."/>
            <person name="Simpson J.T."/>
            <person name="Stenson P.D."/>
            <person name="Turner D.J."/>
            <person name="Vigilant L."/>
            <person name="Vilella A.J."/>
            <person name="Whitener W."/>
            <person name="Zhu B."/>
            <person name="Cooper D.N."/>
            <person name="de Jong P."/>
            <person name="Dermitzakis E.T."/>
            <person name="Eichler E.E."/>
            <person name="Flicek P."/>
            <person name="Goldman N."/>
            <person name="Mundy N.I."/>
            <person name="Ning Z."/>
            <person name="Odom D.T."/>
            <person name="Ponting C.P."/>
            <person name="Quail M.A."/>
            <person name="Ryder O.A."/>
            <person name="Searle S.M."/>
            <person name="Warren W.C."/>
            <person name="Wilson R.K."/>
            <person name="Schierup M.H."/>
            <person name="Rogers J."/>
            <person name="Tyler-Smith C."/>
            <person name="Durbin R."/>
        </authorList>
    </citation>
    <scope>NUCLEOTIDE SEQUENCE [LARGE SCALE GENOMIC DNA]</scope>
</reference>
<dbReference type="InterPro" id="IPR013106">
    <property type="entry name" value="Ig_V-set"/>
</dbReference>
<evidence type="ECO:0000256" key="1">
    <source>
        <dbReference type="ARBA" id="ARBA00022729"/>
    </source>
</evidence>
<proteinExistence type="predicted"/>
<keyword evidence="4" id="KW-0675">Receptor</keyword>
<dbReference type="InterPro" id="IPR003599">
    <property type="entry name" value="Ig_sub"/>
</dbReference>
<protein>
    <submittedName>
        <fullName evidence="9">T cell receptor alpha variable 20</fullName>
    </submittedName>
</protein>
<dbReference type="SUPFAM" id="SSF48726">
    <property type="entry name" value="Immunoglobulin"/>
    <property type="match status" value="1"/>
</dbReference>
<dbReference type="AlphaFoldDB" id="A0A2I2ZGI9"/>
<feature type="domain" description="Ig-like" evidence="8">
    <location>
        <begin position="2"/>
        <end position="91"/>
    </location>
</feature>
<dbReference type="SMART" id="SM00406">
    <property type="entry name" value="IGv"/>
    <property type="match status" value="1"/>
</dbReference>
<dbReference type="GO" id="GO:0042605">
    <property type="term" value="F:peptide antigen binding"/>
    <property type="evidence" value="ECO:0000318"/>
    <property type="project" value="GO_Central"/>
</dbReference>
<dbReference type="EMBL" id="CABD030091914">
    <property type="status" value="NOT_ANNOTATED_CDS"/>
    <property type="molecule type" value="Genomic_DNA"/>
</dbReference>
<organism evidence="9 10">
    <name type="scientific">Gorilla gorilla gorilla</name>
    <name type="common">Western lowland gorilla</name>
    <dbReference type="NCBI Taxonomy" id="9595"/>
    <lineage>
        <taxon>Eukaryota</taxon>
        <taxon>Metazoa</taxon>
        <taxon>Chordata</taxon>
        <taxon>Craniata</taxon>
        <taxon>Vertebrata</taxon>
        <taxon>Euteleostomi</taxon>
        <taxon>Mammalia</taxon>
        <taxon>Eutheria</taxon>
        <taxon>Euarchontoglires</taxon>
        <taxon>Primates</taxon>
        <taxon>Haplorrhini</taxon>
        <taxon>Catarrhini</taxon>
        <taxon>Hominidae</taxon>
        <taxon>Gorilla</taxon>
    </lineage>
</organism>
<keyword evidence="2" id="KW-0391">Immunity</keyword>
<keyword evidence="10" id="KW-1185">Reference proteome</keyword>
<evidence type="ECO:0000313" key="10">
    <source>
        <dbReference type="Proteomes" id="UP000001519"/>
    </source>
</evidence>
<evidence type="ECO:0000259" key="8">
    <source>
        <dbReference type="PROSITE" id="PS50835"/>
    </source>
</evidence>
<evidence type="ECO:0000256" key="2">
    <source>
        <dbReference type="ARBA" id="ARBA00022859"/>
    </source>
</evidence>
<dbReference type="PANTHER" id="PTHR19343">
    <property type="entry name" value="T CELL RECEPTOR ALPHA VARIABLE 1-2"/>
    <property type="match status" value="1"/>
</dbReference>
<evidence type="ECO:0000256" key="5">
    <source>
        <dbReference type="ARBA" id="ARBA00023319"/>
    </source>
</evidence>